<organism evidence="9 10">
    <name type="scientific">Thiopseudomonas denitrificans</name>
    <dbReference type="NCBI Taxonomy" id="1501432"/>
    <lineage>
        <taxon>Bacteria</taxon>
        <taxon>Pseudomonadati</taxon>
        <taxon>Pseudomonadota</taxon>
        <taxon>Gammaproteobacteria</taxon>
        <taxon>Pseudomonadales</taxon>
        <taxon>Pseudomonadaceae</taxon>
        <taxon>Thiopseudomonas</taxon>
    </lineage>
</organism>
<dbReference type="Pfam" id="PF03775">
    <property type="entry name" value="MinC_C"/>
    <property type="match status" value="1"/>
</dbReference>
<evidence type="ECO:0000256" key="4">
    <source>
        <dbReference type="ARBA" id="ARBA00023306"/>
    </source>
</evidence>
<dbReference type="InterPro" id="IPR005526">
    <property type="entry name" value="Septum_form_inhib_MinC_C"/>
</dbReference>
<proteinExistence type="inferred from homology"/>
<dbReference type="Gene3D" id="2.160.20.70">
    <property type="match status" value="1"/>
</dbReference>
<protein>
    <recommendedName>
        <fullName evidence="6">Probable septum site-determining protein MinC</fullName>
    </recommendedName>
</protein>
<dbReference type="GO" id="GO:0051302">
    <property type="term" value="P:regulation of cell division"/>
    <property type="evidence" value="ECO:0007669"/>
    <property type="project" value="InterPro"/>
</dbReference>
<keyword evidence="4 6" id="KW-0131">Cell cycle</keyword>
<dbReference type="GO" id="GO:0000902">
    <property type="term" value="P:cell morphogenesis"/>
    <property type="evidence" value="ECO:0007669"/>
    <property type="project" value="InterPro"/>
</dbReference>
<feature type="domain" description="Septum formation inhibitor MinC C-terminal" evidence="7">
    <location>
        <begin position="140"/>
        <end position="241"/>
    </location>
</feature>
<dbReference type="AlphaFoldDB" id="A0A4R6TYA6"/>
<sequence>MEQTDLLEQEPEQQAPAFQLKGSMLTLTTLELLSNDLAALDSQLAEKAAQAPDFFRDAPLILALDKRQPGDLPDLAELLTLCRNHGLRPLAIRSEQEEELAAAAAIDLPVLPLSLARDRNLPAQPQPAAPKEPELLPARIINSPVRSGQQIYAKNADLIVTASVSAGAELLADGHIHVYGAMRGRALAGINGNTQARIFCQQLGAELVSIAGQYKIAEDLRRIPAWGNAAQIYLDGEQMHIIAL</sequence>
<dbReference type="SUPFAM" id="SSF63848">
    <property type="entry name" value="Cell-division inhibitor MinC, C-terminal domain"/>
    <property type="match status" value="1"/>
</dbReference>
<dbReference type="Pfam" id="PF05209">
    <property type="entry name" value="MinC_N"/>
    <property type="match status" value="1"/>
</dbReference>
<dbReference type="NCBIfam" id="TIGR01222">
    <property type="entry name" value="minC"/>
    <property type="match status" value="1"/>
</dbReference>
<comment type="function">
    <text evidence="5 6">Cell division inhibitor that blocks the formation of polar Z ring septums. Rapidly oscillates between the poles of the cell to destabilize FtsZ filaments that have formed before they mature into polar Z rings. Prevents FtsZ polymerization.</text>
</comment>
<dbReference type="Gene3D" id="3.30.70.260">
    <property type="match status" value="1"/>
</dbReference>
<evidence type="ECO:0000313" key="9">
    <source>
        <dbReference type="EMBL" id="TDQ36895.1"/>
    </source>
</evidence>
<evidence type="ECO:0000259" key="8">
    <source>
        <dbReference type="Pfam" id="PF05209"/>
    </source>
</evidence>
<dbReference type="PANTHER" id="PTHR34108">
    <property type="entry name" value="SEPTUM SITE-DETERMINING PROTEIN MINC"/>
    <property type="match status" value="1"/>
</dbReference>
<reference evidence="9 10" key="1">
    <citation type="submission" date="2019-03" db="EMBL/GenBank/DDBJ databases">
        <title>Genomic Encyclopedia of Type Strains, Phase IV (KMG-IV): sequencing the most valuable type-strain genomes for metagenomic binning, comparative biology and taxonomic classification.</title>
        <authorList>
            <person name="Goeker M."/>
        </authorList>
    </citation>
    <scope>NUCLEOTIDE SEQUENCE [LARGE SCALE GENOMIC DNA]</scope>
    <source>
        <strain evidence="9 10">DSM 28679</strain>
    </source>
</reference>
<dbReference type="EMBL" id="SNYK01000010">
    <property type="protein sequence ID" value="TDQ36895.1"/>
    <property type="molecule type" value="Genomic_DNA"/>
</dbReference>
<evidence type="ECO:0000256" key="6">
    <source>
        <dbReference type="HAMAP-Rule" id="MF_00267"/>
    </source>
</evidence>
<dbReference type="GO" id="GO:0000917">
    <property type="term" value="P:division septum assembly"/>
    <property type="evidence" value="ECO:0007669"/>
    <property type="project" value="UniProtKB-KW"/>
</dbReference>
<evidence type="ECO:0000259" key="7">
    <source>
        <dbReference type="Pfam" id="PF03775"/>
    </source>
</evidence>
<gene>
    <name evidence="6" type="primary">minC</name>
    <name evidence="9" type="ORF">DFQ45_110110</name>
</gene>
<dbReference type="PANTHER" id="PTHR34108:SF1">
    <property type="entry name" value="SEPTUM SITE-DETERMINING PROTEIN MINC"/>
    <property type="match status" value="1"/>
</dbReference>
<dbReference type="InterPro" id="IPR016098">
    <property type="entry name" value="CAP/MinC_C"/>
</dbReference>
<evidence type="ECO:0000256" key="3">
    <source>
        <dbReference type="ARBA" id="ARBA00023210"/>
    </source>
</evidence>
<comment type="subunit">
    <text evidence="6">Interacts with MinD and FtsZ.</text>
</comment>
<dbReference type="GO" id="GO:1901891">
    <property type="term" value="P:regulation of cell septum assembly"/>
    <property type="evidence" value="ECO:0007669"/>
    <property type="project" value="InterPro"/>
</dbReference>
<dbReference type="InterPro" id="IPR036145">
    <property type="entry name" value="MinC_C_sf"/>
</dbReference>
<accession>A0A4R6TYA6</accession>
<comment type="similarity">
    <text evidence="1 6">Belongs to the MinC family.</text>
</comment>
<evidence type="ECO:0000256" key="5">
    <source>
        <dbReference type="ARBA" id="ARBA00025606"/>
    </source>
</evidence>
<dbReference type="HAMAP" id="MF_00267">
    <property type="entry name" value="MinC"/>
    <property type="match status" value="1"/>
</dbReference>
<dbReference type="RefSeq" id="WP_101497554.1">
    <property type="nucleotide sequence ID" value="NZ_LNJZ01000009.1"/>
</dbReference>
<dbReference type="InterPro" id="IPR013033">
    <property type="entry name" value="MinC"/>
</dbReference>
<keyword evidence="10" id="KW-1185">Reference proteome</keyword>
<feature type="domain" description="Septum formation inhibitor MinC N-terminal" evidence="8">
    <location>
        <begin position="18"/>
        <end position="89"/>
    </location>
</feature>
<evidence type="ECO:0000313" key="10">
    <source>
        <dbReference type="Proteomes" id="UP000294575"/>
    </source>
</evidence>
<comment type="caution">
    <text evidence="9">The sequence shown here is derived from an EMBL/GenBank/DDBJ whole genome shotgun (WGS) entry which is preliminary data.</text>
</comment>
<dbReference type="Proteomes" id="UP000294575">
    <property type="component" value="Unassembled WGS sequence"/>
</dbReference>
<evidence type="ECO:0000256" key="1">
    <source>
        <dbReference type="ARBA" id="ARBA00006291"/>
    </source>
</evidence>
<dbReference type="OrthoDB" id="9794530at2"/>
<dbReference type="InterPro" id="IPR007874">
    <property type="entry name" value="MinC_N"/>
</dbReference>
<evidence type="ECO:0000256" key="2">
    <source>
        <dbReference type="ARBA" id="ARBA00022618"/>
    </source>
</evidence>
<keyword evidence="2 6" id="KW-0132">Cell division</keyword>
<keyword evidence="3 6" id="KW-0717">Septation</keyword>
<name>A0A4R6TYA6_9GAMM</name>